<accession>A0A6P5KT64</accession>
<organism evidence="3 4">
    <name type="scientific">Phascolarctos cinereus</name>
    <name type="common">Koala</name>
    <dbReference type="NCBI Taxonomy" id="38626"/>
    <lineage>
        <taxon>Eukaryota</taxon>
        <taxon>Metazoa</taxon>
        <taxon>Chordata</taxon>
        <taxon>Craniata</taxon>
        <taxon>Vertebrata</taxon>
        <taxon>Euteleostomi</taxon>
        <taxon>Mammalia</taxon>
        <taxon>Metatheria</taxon>
        <taxon>Diprotodontia</taxon>
        <taxon>Phascolarctidae</taxon>
        <taxon>Phascolarctos</taxon>
    </lineage>
</organism>
<evidence type="ECO:0000256" key="2">
    <source>
        <dbReference type="SAM" id="MobiDB-lite"/>
    </source>
</evidence>
<proteinExistence type="predicted"/>
<sequence>MEDNGTGLLSMACPHQRRRCALNVNIREGLPVKMSDKTSSSDSSSQTSKNQVLSRAISIFQENEETKEEFLEIQTFSTNQGKKTTLSLLKLLSAHCDSTFDLDKELEELAKVPEIMHDEVLLAYPTRRVSCAVVNTPSPCVNKTIGHIEDLEVKIEECFQQFEHLLRERFASTIKMEQIEGYVFPKPSDFHAKFIRKDSGDLKHQTETVLAEAIHLIRSLETDRKDAEDALMEQKLRRRLICKKIDSLSFWRLQKLPFAVQKEHETNMSEILELQWKLHQKKRNLEKFQQQVSRVEAATKKLKDDVNFMRTHRPLLEEKLNIEIDIVRKAYFEREKELTTYQAVHDILEQIMFEYQLACRMAKKEREKMASELKATEEMLDRFKKELKSAEDISKHYSTEAEKVQKELDWNKEELLSMSEGKKEVVNQVETLTTALIELQEAVNLQAQKIKQLEKECEDSLTEYLDVKKFWNNEIQKLQNELEGVLMKTDSLLHANTSLVEENQATLQGIKDSLNRKGEYDDTILELVKLKTKDDEMLQKLLKDIAHVVNIYNATKRKTDEWEQKLLEERKKFMVVYLLCFN</sequence>
<dbReference type="GeneID" id="110212551"/>
<dbReference type="InterPro" id="IPR038826">
    <property type="entry name" value="CCDC178"/>
</dbReference>
<evidence type="ECO:0000256" key="1">
    <source>
        <dbReference type="SAM" id="Coils"/>
    </source>
</evidence>
<keyword evidence="1" id="KW-0175">Coiled coil</keyword>
<keyword evidence="3" id="KW-1185">Reference proteome</keyword>
<evidence type="ECO:0000313" key="4">
    <source>
        <dbReference type="RefSeq" id="XP_020848227.1"/>
    </source>
</evidence>
<dbReference type="KEGG" id="pcw:110212551"/>
<dbReference type="AlphaFoldDB" id="A0A6P5KT64"/>
<protein>
    <submittedName>
        <fullName evidence="4">Coiled-coil domain-containing protein 178-like</fullName>
    </submittedName>
</protein>
<dbReference type="RefSeq" id="XP_020848227.1">
    <property type="nucleotide sequence ID" value="XM_020992568.1"/>
</dbReference>
<feature type="coiled-coil region" evidence="1">
    <location>
        <begin position="359"/>
        <end position="488"/>
    </location>
</feature>
<dbReference type="FunCoup" id="A0A6P5KT64">
    <property type="interactions" value="22"/>
</dbReference>
<dbReference type="PANTHER" id="PTHR35088">
    <property type="entry name" value="COILED-COIL DOMAIN-CONTAINING PROTEIN 178"/>
    <property type="match status" value="1"/>
</dbReference>
<feature type="coiled-coil region" evidence="1">
    <location>
        <begin position="210"/>
        <end position="237"/>
    </location>
</feature>
<reference evidence="4" key="1">
    <citation type="submission" date="2025-08" db="UniProtKB">
        <authorList>
            <consortium name="RefSeq"/>
        </authorList>
    </citation>
    <scope>IDENTIFICATION</scope>
    <source>
        <tissue evidence="4">Spleen</tissue>
    </source>
</reference>
<dbReference type="Proteomes" id="UP000515140">
    <property type="component" value="Unplaced"/>
</dbReference>
<name>A0A6P5KT64_PHACI</name>
<feature type="compositionally biased region" description="Low complexity" evidence="2">
    <location>
        <begin position="37"/>
        <end position="49"/>
    </location>
</feature>
<feature type="coiled-coil region" evidence="1">
    <location>
        <begin position="271"/>
        <end position="305"/>
    </location>
</feature>
<feature type="region of interest" description="Disordered" evidence="2">
    <location>
        <begin position="31"/>
        <end position="50"/>
    </location>
</feature>
<evidence type="ECO:0000313" key="3">
    <source>
        <dbReference type="Proteomes" id="UP000515140"/>
    </source>
</evidence>
<dbReference type="PANTHER" id="PTHR35088:SF1">
    <property type="entry name" value="COILED-COIL DOMAIN-CONTAINING PROTEIN 178"/>
    <property type="match status" value="1"/>
</dbReference>
<dbReference type="InParanoid" id="A0A6P5KT64"/>
<gene>
    <name evidence="4" type="primary">LOC110212551</name>
</gene>